<accession>A0AAE0HD98</accession>
<gene>
    <name evidence="2" type="ORF">B0H64DRAFT_463246</name>
</gene>
<dbReference type="EMBL" id="JAUEPN010000005">
    <property type="protein sequence ID" value="KAK3294398.1"/>
    <property type="molecule type" value="Genomic_DNA"/>
</dbReference>
<reference evidence="2" key="1">
    <citation type="journal article" date="2023" name="Mol. Phylogenet. Evol.">
        <title>Genome-scale phylogeny and comparative genomics of the fungal order Sordariales.</title>
        <authorList>
            <person name="Hensen N."/>
            <person name="Bonometti L."/>
            <person name="Westerberg I."/>
            <person name="Brannstrom I.O."/>
            <person name="Guillou S."/>
            <person name="Cros-Aarteil S."/>
            <person name="Calhoun S."/>
            <person name="Haridas S."/>
            <person name="Kuo A."/>
            <person name="Mondo S."/>
            <person name="Pangilinan J."/>
            <person name="Riley R."/>
            <person name="LaButti K."/>
            <person name="Andreopoulos B."/>
            <person name="Lipzen A."/>
            <person name="Chen C."/>
            <person name="Yan M."/>
            <person name="Daum C."/>
            <person name="Ng V."/>
            <person name="Clum A."/>
            <person name="Steindorff A."/>
            <person name="Ohm R.A."/>
            <person name="Martin F."/>
            <person name="Silar P."/>
            <person name="Natvig D.O."/>
            <person name="Lalanne C."/>
            <person name="Gautier V."/>
            <person name="Ament-Velasquez S.L."/>
            <person name="Kruys A."/>
            <person name="Hutchinson M.I."/>
            <person name="Powell A.J."/>
            <person name="Barry K."/>
            <person name="Miller A.N."/>
            <person name="Grigoriev I.V."/>
            <person name="Debuchy R."/>
            <person name="Gladieux P."/>
            <person name="Hiltunen Thoren M."/>
            <person name="Johannesson H."/>
        </authorList>
    </citation>
    <scope>NUCLEOTIDE SEQUENCE</scope>
    <source>
        <strain evidence="2">CBS 168.71</strain>
    </source>
</reference>
<evidence type="ECO:0000313" key="3">
    <source>
        <dbReference type="Proteomes" id="UP001278766"/>
    </source>
</evidence>
<dbReference type="AlphaFoldDB" id="A0AAE0HD98"/>
<evidence type="ECO:0000256" key="1">
    <source>
        <dbReference type="SAM" id="MobiDB-lite"/>
    </source>
</evidence>
<keyword evidence="3" id="KW-1185">Reference proteome</keyword>
<feature type="compositionally biased region" description="Basic and acidic residues" evidence="1">
    <location>
        <begin position="119"/>
        <end position="128"/>
    </location>
</feature>
<comment type="caution">
    <text evidence="2">The sequence shown here is derived from an EMBL/GenBank/DDBJ whole genome shotgun (WGS) entry which is preliminary data.</text>
</comment>
<name>A0AAE0HD98_9PEZI</name>
<dbReference type="RefSeq" id="XP_062657912.1">
    <property type="nucleotide sequence ID" value="XM_062807586.1"/>
</dbReference>
<reference evidence="2" key="2">
    <citation type="submission" date="2023-06" db="EMBL/GenBank/DDBJ databases">
        <authorList>
            <consortium name="Lawrence Berkeley National Laboratory"/>
            <person name="Haridas S."/>
            <person name="Hensen N."/>
            <person name="Bonometti L."/>
            <person name="Westerberg I."/>
            <person name="Brannstrom I.O."/>
            <person name="Guillou S."/>
            <person name="Cros-Aarteil S."/>
            <person name="Calhoun S."/>
            <person name="Kuo A."/>
            <person name="Mondo S."/>
            <person name="Pangilinan J."/>
            <person name="Riley R."/>
            <person name="Labutti K."/>
            <person name="Andreopoulos B."/>
            <person name="Lipzen A."/>
            <person name="Chen C."/>
            <person name="Yanf M."/>
            <person name="Daum C."/>
            <person name="Ng V."/>
            <person name="Clum A."/>
            <person name="Steindorff A."/>
            <person name="Ohm R."/>
            <person name="Martin F."/>
            <person name="Silar P."/>
            <person name="Natvig D."/>
            <person name="Lalanne C."/>
            <person name="Gautier V."/>
            <person name="Ament-Velasquez S.L."/>
            <person name="Kruys A."/>
            <person name="Hutchinson M.I."/>
            <person name="Powell A.J."/>
            <person name="Barry K."/>
            <person name="Miller A.N."/>
            <person name="Grigoriev I.V."/>
            <person name="Debuchy R."/>
            <person name="Gladieux P."/>
            <person name="Thoren M.H."/>
            <person name="Johannesson H."/>
        </authorList>
    </citation>
    <scope>NUCLEOTIDE SEQUENCE</scope>
    <source>
        <strain evidence="2">CBS 168.71</strain>
    </source>
</reference>
<organism evidence="2 3">
    <name type="scientific">Chaetomium fimeti</name>
    <dbReference type="NCBI Taxonomy" id="1854472"/>
    <lineage>
        <taxon>Eukaryota</taxon>
        <taxon>Fungi</taxon>
        <taxon>Dikarya</taxon>
        <taxon>Ascomycota</taxon>
        <taxon>Pezizomycotina</taxon>
        <taxon>Sordariomycetes</taxon>
        <taxon>Sordariomycetidae</taxon>
        <taxon>Sordariales</taxon>
        <taxon>Chaetomiaceae</taxon>
        <taxon>Chaetomium</taxon>
    </lineage>
</organism>
<evidence type="ECO:0000313" key="2">
    <source>
        <dbReference type="EMBL" id="KAK3294398.1"/>
    </source>
</evidence>
<feature type="non-terminal residue" evidence="2">
    <location>
        <position position="212"/>
    </location>
</feature>
<feature type="non-terminal residue" evidence="2">
    <location>
        <position position="1"/>
    </location>
</feature>
<sequence length="212" mass="23749">INTYKNEWTETMNRIKSQPNIREVSTTFISCCRRPATNENWMPYARTRTPMADNWKSCCLDLEGHFTSLLATCRNVDTVTLRGNVPPSLALRLEHPDTGLGLPVQAVSKEMAAFIKGAEKETAERDPADPSWAKKTPYPPLRYHPAKTPPPHFVLGRTRPATATWPWLEERGKGDETATGMEFVSGPLFSGTWEQASAVLDFKNVVVRDDSS</sequence>
<dbReference type="GeneID" id="87844534"/>
<dbReference type="Proteomes" id="UP001278766">
    <property type="component" value="Unassembled WGS sequence"/>
</dbReference>
<proteinExistence type="predicted"/>
<protein>
    <submittedName>
        <fullName evidence="2">Uncharacterized protein</fullName>
    </submittedName>
</protein>
<feature type="region of interest" description="Disordered" evidence="1">
    <location>
        <begin position="119"/>
        <end position="139"/>
    </location>
</feature>